<evidence type="ECO:0000313" key="1">
    <source>
        <dbReference type="EMBL" id="TDZ18084.1"/>
    </source>
</evidence>
<dbReference type="PANTHER" id="PTHR47332:SF6">
    <property type="entry name" value="SET DOMAIN-CONTAINING PROTEIN"/>
    <property type="match status" value="1"/>
</dbReference>
<dbReference type="eggNOG" id="KOG2084">
    <property type="taxonomic scope" value="Eukaryota"/>
</dbReference>
<dbReference type="InterPro" id="IPR046341">
    <property type="entry name" value="SET_dom_sf"/>
</dbReference>
<organism evidence="1 2">
    <name type="scientific">Colletotrichum orbiculare (strain 104-T / ATCC 96160 / CBS 514.97 / LARS 414 / MAFF 240422)</name>
    <name type="common">Cucumber anthracnose fungus</name>
    <name type="synonym">Colletotrichum lagenarium</name>
    <dbReference type="NCBI Taxonomy" id="1213857"/>
    <lineage>
        <taxon>Eukaryota</taxon>
        <taxon>Fungi</taxon>
        <taxon>Dikarya</taxon>
        <taxon>Ascomycota</taxon>
        <taxon>Pezizomycotina</taxon>
        <taxon>Sordariomycetes</taxon>
        <taxon>Hypocreomycetidae</taxon>
        <taxon>Glomerellales</taxon>
        <taxon>Glomerellaceae</taxon>
        <taxon>Colletotrichum</taxon>
        <taxon>Colletotrichum orbiculare species complex</taxon>
    </lineage>
</organism>
<dbReference type="STRING" id="1213857.N4VRH3"/>
<dbReference type="Gene3D" id="2.170.270.10">
    <property type="entry name" value="SET domain"/>
    <property type="match status" value="1"/>
</dbReference>
<name>N4VRH3_COLOR</name>
<dbReference type="Proteomes" id="UP000014480">
    <property type="component" value="Unassembled WGS sequence"/>
</dbReference>
<dbReference type="OrthoDB" id="1028014at2759"/>
<keyword evidence="2" id="KW-1185">Reference proteome</keyword>
<reference evidence="2" key="2">
    <citation type="journal article" date="2019" name="Mol. Plant Microbe Interact.">
        <title>Genome sequence resources for four phytopathogenic fungi from the Colletotrichum orbiculare species complex.</title>
        <authorList>
            <person name="Gan P."/>
            <person name="Tsushima A."/>
            <person name="Narusaka M."/>
            <person name="Narusaka Y."/>
            <person name="Takano Y."/>
            <person name="Kubo Y."/>
            <person name="Shirasu K."/>
        </authorList>
    </citation>
    <scope>GENOME REANNOTATION</scope>
    <source>
        <strain evidence="2">104-T / ATCC 96160 / CBS 514.97 / LARS 414 / MAFF 240422</strain>
    </source>
</reference>
<dbReference type="EMBL" id="AMCV02000025">
    <property type="protein sequence ID" value="TDZ18084.1"/>
    <property type="molecule type" value="Genomic_DNA"/>
</dbReference>
<accession>N4VRH3</accession>
<proteinExistence type="predicted"/>
<protein>
    <submittedName>
        <fullName evidence="1">SET domain-containing protein 5</fullName>
    </submittedName>
</protein>
<dbReference type="Pfam" id="PF00856">
    <property type="entry name" value="SET"/>
    <property type="match status" value="1"/>
</dbReference>
<evidence type="ECO:0000313" key="2">
    <source>
        <dbReference type="Proteomes" id="UP000014480"/>
    </source>
</evidence>
<dbReference type="CDD" id="cd20071">
    <property type="entry name" value="SET_SMYD"/>
    <property type="match status" value="1"/>
</dbReference>
<dbReference type="HOGENOM" id="CLU_028281_6_1_1"/>
<dbReference type="InterPro" id="IPR053185">
    <property type="entry name" value="SET_domain_protein"/>
</dbReference>
<dbReference type="PROSITE" id="PS50280">
    <property type="entry name" value="SET"/>
    <property type="match status" value="1"/>
</dbReference>
<sequence>MIMKHYKLLATWATIASAQGSAYKAQVPILSSCAATPLFPDYRQACSKSALWYSPYLDGIGANVTNKQPKKDIWRSDEGWFGPHACAGPYCVYSRPSFANGRGIVLVSTAYNAEEASHVDAFTKSSEPGDYGDSTLFRVVEMPGKGLGLVAAKLIKRGQRIMAHPPAVVIHRRFIDDIDLENQYRTLDVAVSHLPEATRKTFMEQMGQSGGHKVHDIIHTNSFELGLPIQDGHHFANYPEVSRYNHDCRPNLAFYIDSDLRHYTHAVRDINPGEELTISYVDSLSARHVRQDRAKRNWGFGCSCDQCSLPEPLVRDSDNRLWKMWELEHELTNFESDDFDENSIEVLINLYKQEKLDQSYGSEPYRIAAVNYNSLQQEEQAVEHARIALEQLMMEKGPGHIKTKDMKALLQNPKEHWSWAKRS</sequence>
<dbReference type="SMART" id="SM00317">
    <property type="entry name" value="SET"/>
    <property type="match status" value="1"/>
</dbReference>
<comment type="caution">
    <text evidence="1">The sequence shown here is derived from an EMBL/GenBank/DDBJ whole genome shotgun (WGS) entry which is preliminary data.</text>
</comment>
<dbReference type="InterPro" id="IPR001214">
    <property type="entry name" value="SET_dom"/>
</dbReference>
<dbReference type="PANTHER" id="PTHR47332">
    <property type="entry name" value="SET DOMAIN-CONTAINING PROTEIN 5"/>
    <property type="match status" value="1"/>
</dbReference>
<dbReference type="AlphaFoldDB" id="N4VRH3"/>
<gene>
    <name evidence="1" type="primary">set5-6</name>
    <name evidence="1" type="ORF">Cob_v009089</name>
</gene>
<dbReference type="SUPFAM" id="SSF82199">
    <property type="entry name" value="SET domain"/>
    <property type="match status" value="1"/>
</dbReference>
<reference evidence="2" key="1">
    <citation type="journal article" date="2013" name="New Phytol.">
        <title>Comparative genomic and transcriptomic analyses reveal the hemibiotrophic stage shift of Colletotrichum fungi.</title>
        <authorList>
            <person name="Gan P."/>
            <person name="Ikeda K."/>
            <person name="Irieda H."/>
            <person name="Narusaka M."/>
            <person name="O'Connell R.J."/>
            <person name="Narusaka Y."/>
            <person name="Takano Y."/>
            <person name="Kubo Y."/>
            <person name="Shirasu K."/>
        </authorList>
    </citation>
    <scope>NUCLEOTIDE SEQUENCE [LARGE SCALE GENOMIC DNA]</scope>
    <source>
        <strain evidence="2">104-T / ATCC 96160 / CBS 514.97 / LARS 414 / MAFF 240422</strain>
    </source>
</reference>